<dbReference type="InterPro" id="IPR052704">
    <property type="entry name" value="ECF_Sigma-70_Domain"/>
</dbReference>
<feature type="domain" description="RNA polymerase sigma factor 70 region 4 type 2" evidence="1">
    <location>
        <begin position="101"/>
        <end position="148"/>
    </location>
</feature>
<reference evidence="2 3" key="1">
    <citation type="submission" date="2016-10" db="EMBL/GenBank/DDBJ databases">
        <authorList>
            <person name="de Groot N.N."/>
        </authorList>
    </citation>
    <scope>NUCLEOTIDE SEQUENCE [LARGE SCALE GENOMIC DNA]</scope>
    <source>
        <strain evidence="2 3">DSM 527</strain>
    </source>
</reference>
<dbReference type="SUPFAM" id="SSF88946">
    <property type="entry name" value="Sigma2 domain of RNA polymerase sigma factors"/>
    <property type="match status" value="1"/>
</dbReference>
<dbReference type="Gene3D" id="1.10.10.10">
    <property type="entry name" value="Winged helix-like DNA-binding domain superfamily/Winged helix DNA-binding domain"/>
    <property type="match status" value="1"/>
</dbReference>
<dbReference type="CDD" id="cd06171">
    <property type="entry name" value="Sigma70_r4"/>
    <property type="match status" value="1"/>
</dbReference>
<dbReference type="OrthoDB" id="3211555at2"/>
<protein>
    <submittedName>
        <fullName evidence="2">RNA polymerase sigma-70 factor, ECF subfamily</fullName>
    </submittedName>
</protein>
<dbReference type="Gene3D" id="1.10.1740.10">
    <property type="match status" value="1"/>
</dbReference>
<evidence type="ECO:0000313" key="3">
    <source>
        <dbReference type="Proteomes" id="UP000199045"/>
    </source>
</evidence>
<organism evidence="2 3">
    <name type="scientific">Chitinophaga filiformis</name>
    <name type="common">Myxococcus filiformis</name>
    <name type="synonym">Flexibacter filiformis</name>
    <dbReference type="NCBI Taxonomy" id="104663"/>
    <lineage>
        <taxon>Bacteria</taxon>
        <taxon>Pseudomonadati</taxon>
        <taxon>Bacteroidota</taxon>
        <taxon>Chitinophagia</taxon>
        <taxon>Chitinophagales</taxon>
        <taxon>Chitinophagaceae</taxon>
        <taxon>Chitinophaga</taxon>
    </lineage>
</organism>
<dbReference type="EMBL" id="FNBN01000009">
    <property type="protein sequence ID" value="SDH12463.1"/>
    <property type="molecule type" value="Genomic_DNA"/>
</dbReference>
<dbReference type="Proteomes" id="UP000199045">
    <property type="component" value="Unassembled WGS sequence"/>
</dbReference>
<proteinExistence type="predicted"/>
<dbReference type="InterPro" id="IPR013249">
    <property type="entry name" value="RNA_pol_sigma70_r4_t2"/>
</dbReference>
<dbReference type="SUPFAM" id="SSF54427">
    <property type="entry name" value="NTF2-like"/>
    <property type="match status" value="1"/>
</dbReference>
<dbReference type="GO" id="GO:0003677">
    <property type="term" value="F:DNA binding"/>
    <property type="evidence" value="ECO:0007669"/>
    <property type="project" value="InterPro"/>
</dbReference>
<dbReference type="InterPro" id="IPR014284">
    <property type="entry name" value="RNA_pol_sigma-70_dom"/>
</dbReference>
<dbReference type="PANTHER" id="PTHR30173:SF36">
    <property type="entry name" value="ECF RNA POLYMERASE SIGMA FACTOR SIGJ"/>
    <property type="match status" value="1"/>
</dbReference>
<dbReference type="InterPro" id="IPR032710">
    <property type="entry name" value="NTF2-like_dom_sf"/>
</dbReference>
<evidence type="ECO:0000313" key="2">
    <source>
        <dbReference type="EMBL" id="SDH12463.1"/>
    </source>
</evidence>
<gene>
    <name evidence="2" type="ORF">SAMN04488121_1095</name>
</gene>
<dbReference type="InterPro" id="IPR013324">
    <property type="entry name" value="RNA_pol_sigma_r3/r4-like"/>
</dbReference>
<dbReference type="NCBIfam" id="TIGR02937">
    <property type="entry name" value="sigma70-ECF"/>
    <property type="match status" value="1"/>
</dbReference>
<dbReference type="PANTHER" id="PTHR30173">
    <property type="entry name" value="SIGMA 19 FACTOR"/>
    <property type="match status" value="1"/>
</dbReference>
<dbReference type="AlphaFoldDB" id="A0A1G7ZUY3"/>
<dbReference type="GO" id="GO:0016987">
    <property type="term" value="F:sigma factor activity"/>
    <property type="evidence" value="ECO:0007669"/>
    <property type="project" value="InterPro"/>
</dbReference>
<sequence length="281" mass="31989">MLQDYQHTLFPYAYNILGSVEDAKDTIQDVLSNYISTPREGIENEKAYLVRSVINQSINAKNKRKTVNYEEVWLPEPVATGEEADKALHLRDIGSYTMLILMEALNPKERAVFILKEGFGYSHEEIAEVLSGTVEQSRKLLSRAKGKLDEHKQGSMLSNKTVSAAILDQYLHALRKGDVQRLENLLSQDIQFFADGGGKVKLVKKFCSGLHDVSELLLFVFDKYQQNFTFEFTLINHEPALLFFLNEKLYGCQVFSISSEDNKILRISTVLDPDKLKNMGR</sequence>
<dbReference type="GO" id="GO:0006352">
    <property type="term" value="P:DNA-templated transcription initiation"/>
    <property type="evidence" value="ECO:0007669"/>
    <property type="project" value="InterPro"/>
</dbReference>
<name>A0A1G7ZUY3_CHIFI</name>
<dbReference type="RefSeq" id="WP_089836682.1">
    <property type="nucleotide sequence ID" value="NZ_FNBN01000009.1"/>
</dbReference>
<dbReference type="InterPro" id="IPR036388">
    <property type="entry name" value="WH-like_DNA-bd_sf"/>
</dbReference>
<dbReference type="InterPro" id="IPR013325">
    <property type="entry name" value="RNA_pol_sigma_r2"/>
</dbReference>
<accession>A0A1G7ZUY3</accession>
<evidence type="ECO:0000259" key="1">
    <source>
        <dbReference type="Pfam" id="PF08281"/>
    </source>
</evidence>
<dbReference type="SUPFAM" id="SSF88659">
    <property type="entry name" value="Sigma3 and sigma4 domains of RNA polymerase sigma factors"/>
    <property type="match status" value="1"/>
</dbReference>
<dbReference type="STRING" id="104663.SAMN04488121_1095"/>
<dbReference type="Pfam" id="PF08281">
    <property type="entry name" value="Sigma70_r4_2"/>
    <property type="match status" value="1"/>
</dbReference>